<accession>A0ABN2IDF8</accession>
<dbReference type="PANTHER" id="PTHR30290:SF83">
    <property type="entry name" value="ABC TRANSPORTER SUBSTRATE-BINDING PROTEIN"/>
    <property type="match status" value="1"/>
</dbReference>
<organism evidence="2 3">
    <name type="scientific">Fodinicola feengrottensis</name>
    <dbReference type="NCBI Taxonomy" id="435914"/>
    <lineage>
        <taxon>Bacteria</taxon>
        <taxon>Bacillati</taxon>
        <taxon>Actinomycetota</taxon>
        <taxon>Actinomycetes</taxon>
        <taxon>Mycobacteriales</taxon>
        <taxon>Fodinicola</taxon>
    </lineage>
</organism>
<dbReference type="PANTHER" id="PTHR30290">
    <property type="entry name" value="PERIPLASMIC BINDING COMPONENT OF ABC TRANSPORTER"/>
    <property type="match status" value="1"/>
</dbReference>
<dbReference type="PIRSF" id="PIRSF002741">
    <property type="entry name" value="MppA"/>
    <property type="match status" value="1"/>
</dbReference>
<dbReference type="EMBL" id="BAAANY010000026">
    <property type="protein sequence ID" value="GAA1702858.1"/>
    <property type="molecule type" value="Genomic_DNA"/>
</dbReference>
<feature type="domain" description="Solute-binding protein family 5" evidence="1">
    <location>
        <begin position="88"/>
        <end position="468"/>
    </location>
</feature>
<proteinExistence type="predicted"/>
<name>A0ABN2IDF8_9ACTN</name>
<dbReference type="Gene3D" id="3.10.105.10">
    <property type="entry name" value="Dipeptide-binding Protein, Domain 3"/>
    <property type="match status" value="1"/>
</dbReference>
<protein>
    <submittedName>
        <fullName evidence="2">ABC transporter substrate-binding protein</fullName>
    </submittedName>
</protein>
<dbReference type="InterPro" id="IPR039424">
    <property type="entry name" value="SBP_5"/>
</dbReference>
<gene>
    <name evidence="2" type="ORF">GCM10009765_60330</name>
</gene>
<evidence type="ECO:0000259" key="1">
    <source>
        <dbReference type="Pfam" id="PF00496"/>
    </source>
</evidence>
<evidence type="ECO:0000313" key="2">
    <source>
        <dbReference type="EMBL" id="GAA1702858.1"/>
    </source>
</evidence>
<reference evidence="2 3" key="1">
    <citation type="journal article" date="2019" name="Int. J. Syst. Evol. Microbiol.">
        <title>The Global Catalogue of Microorganisms (GCM) 10K type strain sequencing project: providing services to taxonomists for standard genome sequencing and annotation.</title>
        <authorList>
            <consortium name="The Broad Institute Genomics Platform"/>
            <consortium name="The Broad Institute Genome Sequencing Center for Infectious Disease"/>
            <person name="Wu L."/>
            <person name="Ma J."/>
        </authorList>
    </citation>
    <scope>NUCLEOTIDE SEQUENCE [LARGE SCALE GENOMIC DNA]</scope>
    <source>
        <strain evidence="2 3">JCM 14718</strain>
    </source>
</reference>
<dbReference type="InterPro" id="IPR000914">
    <property type="entry name" value="SBP_5_dom"/>
</dbReference>
<dbReference type="Pfam" id="PF00496">
    <property type="entry name" value="SBP_bac_5"/>
    <property type="match status" value="1"/>
</dbReference>
<sequence length="559" mass="60057">MIGVVALTLATARTSDAAQNQTRPTTRAAAMVSHGGGTGKGGTIRILEPANFEYLDPAELYSADEADFGRLFLRTLTIVDDTPGRKPTIKPDIARDTGTPSDGDRTWTFRLRHGVTYEDGSPVTSADIKYAVERTFASDVLPGVPPYLPVLLANPDHYAGPYKDPNKDLAAVQTPDPYTIVFHFAAPQPDAPWMMSMATAPVPKAKDDGRDYTLHPVASGPYRIDSYSPNKSITLVRNPKWNPATDPHRPALPDRYEVTFGIDRATISQRLIADRGEDRNALTLFDTLQGADIPKLGQPSVKRRVVTGSGHAVLYIVFNELKIKDLQVRKAIALAINRQAVLTAQGGPAFGSLTNTIIPEGIAGRNSIDLGLKPTGDPVAAAKALNGTPVPTLHFGVSSTSTKQKAIAAQVQSDLKAIGINVVIDEIPTDSYSKTLHNDDKAPDLFVSGFQPDWPTAAAIIPAVLGPDASGTKWVSTNLARYYDPTTSGQIAELASSSADPAQVGKQFNDLTNQVLSTNWPMLPVVESRNLQVVGSNIRNAGLSTLYSQIDLLRVGVRR</sequence>
<comment type="caution">
    <text evidence="2">The sequence shown here is derived from an EMBL/GenBank/DDBJ whole genome shotgun (WGS) entry which is preliminary data.</text>
</comment>
<dbReference type="SUPFAM" id="SSF53850">
    <property type="entry name" value="Periplasmic binding protein-like II"/>
    <property type="match status" value="1"/>
</dbReference>
<dbReference type="InterPro" id="IPR030678">
    <property type="entry name" value="Peptide/Ni-bd"/>
</dbReference>
<dbReference type="Proteomes" id="UP001500618">
    <property type="component" value="Unassembled WGS sequence"/>
</dbReference>
<dbReference type="Gene3D" id="3.40.190.10">
    <property type="entry name" value="Periplasmic binding protein-like II"/>
    <property type="match status" value="1"/>
</dbReference>
<evidence type="ECO:0000313" key="3">
    <source>
        <dbReference type="Proteomes" id="UP001500618"/>
    </source>
</evidence>
<dbReference type="CDD" id="cd08506">
    <property type="entry name" value="PBP2_clavulanate_OppA2"/>
    <property type="match status" value="1"/>
</dbReference>
<keyword evidence="3" id="KW-1185">Reference proteome</keyword>